<keyword evidence="1" id="KW-0732">Signal</keyword>
<dbReference type="AlphaFoldDB" id="A0A183IL45"/>
<accession>A0A183IL45</accession>
<evidence type="ECO:0000313" key="3">
    <source>
        <dbReference type="Proteomes" id="UP000270296"/>
    </source>
</evidence>
<dbReference type="EMBL" id="UZAM01008264">
    <property type="protein sequence ID" value="VDP04080.1"/>
    <property type="molecule type" value="Genomic_DNA"/>
</dbReference>
<reference evidence="4" key="1">
    <citation type="submission" date="2016-06" db="UniProtKB">
        <authorList>
            <consortium name="WormBaseParasite"/>
        </authorList>
    </citation>
    <scope>IDENTIFICATION</scope>
</reference>
<reference evidence="2 3" key="2">
    <citation type="submission" date="2018-11" db="EMBL/GenBank/DDBJ databases">
        <authorList>
            <consortium name="Pathogen Informatics"/>
        </authorList>
    </citation>
    <scope>NUCLEOTIDE SEQUENCE [LARGE SCALE GENOMIC DNA]</scope>
</reference>
<dbReference type="Proteomes" id="UP000270296">
    <property type="component" value="Unassembled WGS sequence"/>
</dbReference>
<protein>
    <submittedName>
        <fullName evidence="4">Secreted protein</fullName>
    </submittedName>
</protein>
<evidence type="ECO:0000256" key="1">
    <source>
        <dbReference type="SAM" id="SignalP"/>
    </source>
</evidence>
<name>A0A183IL45_9BILA</name>
<dbReference type="WBParaSite" id="SBAD_0000453101-mRNA-1">
    <property type="protein sequence ID" value="SBAD_0000453101-mRNA-1"/>
    <property type="gene ID" value="SBAD_0000453101"/>
</dbReference>
<evidence type="ECO:0000313" key="4">
    <source>
        <dbReference type="WBParaSite" id="SBAD_0000453101-mRNA-1"/>
    </source>
</evidence>
<feature type="signal peptide" evidence="1">
    <location>
        <begin position="1"/>
        <end position="23"/>
    </location>
</feature>
<proteinExistence type="predicted"/>
<evidence type="ECO:0000313" key="2">
    <source>
        <dbReference type="EMBL" id="VDP04080.1"/>
    </source>
</evidence>
<keyword evidence="3" id="KW-1185">Reference proteome</keyword>
<gene>
    <name evidence="2" type="ORF">SBAD_LOCUS4341</name>
</gene>
<sequence length="67" mass="7270">MTADRFLMVVLRKLLVMCEITKAMTPVTPIAREGAAAMTQTGKKLCGGASCSKMREAEAETETETEM</sequence>
<organism evidence="4">
    <name type="scientific">Soboliphyme baturini</name>
    <dbReference type="NCBI Taxonomy" id="241478"/>
    <lineage>
        <taxon>Eukaryota</taxon>
        <taxon>Metazoa</taxon>
        <taxon>Ecdysozoa</taxon>
        <taxon>Nematoda</taxon>
        <taxon>Enoplea</taxon>
        <taxon>Dorylaimia</taxon>
        <taxon>Dioctophymatida</taxon>
        <taxon>Dioctophymatoidea</taxon>
        <taxon>Soboliphymatidae</taxon>
        <taxon>Soboliphyme</taxon>
    </lineage>
</organism>
<feature type="chain" id="PRO_5043140165" evidence="1">
    <location>
        <begin position="24"/>
        <end position="67"/>
    </location>
</feature>